<keyword evidence="2" id="KW-1185">Reference proteome</keyword>
<sequence length="83" mass="8964">MYDSTTSASISSGTQAVIDALVYGLPNQPINVKPLSVIILEITDTDDFLSDSQLPTQLPVKEPAHNLDTKTPALLNRMPSKII</sequence>
<protein>
    <submittedName>
        <fullName evidence="1">Uncharacterized protein</fullName>
    </submittedName>
</protein>
<comment type="caution">
    <text evidence="1">The sequence shown here is derived from an EMBL/GenBank/DDBJ whole genome shotgun (WGS) entry which is preliminary data.</text>
</comment>
<evidence type="ECO:0000313" key="1">
    <source>
        <dbReference type="EMBL" id="KAG5620621.1"/>
    </source>
</evidence>
<gene>
    <name evidence="1" type="ORF">H5410_005839</name>
</gene>
<proteinExistence type="predicted"/>
<evidence type="ECO:0000313" key="2">
    <source>
        <dbReference type="Proteomes" id="UP000824120"/>
    </source>
</evidence>
<dbReference type="EMBL" id="JACXVP010000002">
    <property type="protein sequence ID" value="KAG5620621.1"/>
    <property type="molecule type" value="Genomic_DNA"/>
</dbReference>
<name>A0A9J6A7Q3_SOLCO</name>
<accession>A0A9J6A7Q3</accession>
<organism evidence="1 2">
    <name type="scientific">Solanum commersonii</name>
    <name type="common">Commerson's wild potato</name>
    <name type="synonym">Commerson's nightshade</name>
    <dbReference type="NCBI Taxonomy" id="4109"/>
    <lineage>
        <taxon>Eukaryota</taxon>
        <taxon>Viridiplantae</taxon>
        <taxon>Streptophyta</taxon>
        <taxon>Embryophyta</taxon>
        <taxon>Tracheophyta</taxon>
        <taxon>Spermatophyta</taxon>
        <taxon>Magnoliopsida</taxon>
        <taxon>eudicotyledons</taxon>
        <taxon>Gunneridae</taxon>
        <taxon>Pentapetalae</taxon>
        <taxon>asterids</taxon>
        <taxon>lamiids</taxon>
        <taxon>Solanales</taxon>
        <taxon>Solanaceae</taxon>
        <taxon>Solanoideae</taxon>
        <taxon>Solaneae</taxon>
        <taxon>Solanum</taxon>
    </lineage>
</organism>
<dbReference type="OrthoDB" id="1315813at2759"/>
<reference evidence="1 2" key="1">
    <citation type="submission" date="2020-09" db="EMBL/GenBank/DDBJ databases">
        <title>De no assembly of potato wild relative species, Solanum commersonii.</title>
        <authorList>
            <person name="Cho K."/>
        </authorList>
    </citation>
    <scope>NUCLEOTIDE SEQUENCE [LARGE SCALE GENOMIC DNA]</scope>
    <source>
        <strain evidence="1">LZ3.2</strain>
        <tissue evidence="1">Leaf</tissue>
    </source>
</reference>
<dbReference type="AlphaFoldDB" id="A0A9J6A7Q3"/>
<dbReference type="Proteomes" id="UP000824120">
    <property type="component" value="Chromosome 2"/>
</dbReference>